<dbReference type="InterPro" id="IPR006591">
    <property type="entry name" value="RNAP_P/RPABC4"/>
</dbReference>
<evidence type="ECO:0000313" key="7">
    <source>
        <dbReference type="Proteomes" id="UP000734854"/>
    </source>
</evidence>
<dbReference type="GO" id="GO:0003677">
    <property type="term" value="F:DNA binding"/>
    <property type="evidence" value="ECO:0007669"/>
    <property type="project" value="InterPro"/>
</dbReference>
<evidence type="ECO:0000256" key="2">
    <source>
        <dbReference type="ARBA" id="ARBA00022723"/>
    </source>
</evidence>
<dbReference type="SMART" id="SM00659">
    <property type="entry name" value="RPOLCX"/>
    <property type="match status" value="1"/>
</dbReference>
<evidence type="ECO:0000256" key="5">
    <source>
        <dbReference type="ARBA" id="ARBA00025770"/>
    </source>
</evidence>
<reference evidence="6 7" key="1">
    <citation type="submission" date="2020-08" db="EMBL/GenBank/DDBJ databases">
        <title>Plant Genome Project.</title>
        <authorList>
            <person name="Zhang R.-G."/>
        </authorList>
    </citation>
    <scope>NUCLEOTIDE SEQUENCE [LARGE SCALE GENOMIC DNA]</scope>
    <source>
        <tissue evidence="6">Rhizome</tissue>
    </source>
</reference>
<dbReference type="GO" id="GO:0005736">
    <property type="term" value="C:RNA polymerase I complex"/>
    <property type="evidence" value="ECO:0007669"/>
    <property type="project" value="TreeGrafter"/>
</dbReference>
<keyword evidence="4" id="KW-0539">Nucleus</keyword>
<dbReference type="GO" id="GO:0005665">
    <property type="term" value="C:RNA polymerase II, core complex"/>
    <property type="evidence" value="ECO:0007669"/>
    <property type="project" value="TreeGrafter"/>
</dbReference>
<evidence type="ECO:0000256" key="4">
    <source>
        <dbReference type="ARBA" id="ARBA00023242"/>
    </source>
</evidence>
<sequence>MDPLQPEPITYLCGVLLINENWNGYNLDCGAENTLKPGDVVQCRKCGHRVLHKKRTRRSIYAIPSPVRAKSTILKGQVICLSGLCVKRELL</sequence>
<dbReference type="GO" id="GO:0005666">
    <property type="term" value="C:RNA polymerase III complex"/>
    <property type="evidence" value="ECO:0007669"/>
    <property type="project" value="TreeGrafter"/>
</dbReference>
<dbReference type="Proteomes" id="UP000734854">
    <property type="component" value="Unassembled WGS sequence"/>
</dbReference>
<comment type="similarity">
    <text evidence="5">Belongs to the archaeal Rpo12/eukaryotic RPC10 RNA polymerase subunit family.</text>
</comment>
<dbReference type="GO" id="GO:0006351">
    <property type="term" value="P:DNA-templated transcription"/>
    <property type="evidence" value="ECO:0007669"/>
    <property type="project" value="InterPro"/>
</dbReference>
<gene>
    <name evidence="6" type="ORF">ZIOFF_004831</name>
</gene>
<comment type="subcellular location">
    <subcellularLocation>
        <location evidence="1">Nucleus</location>
    </subcellularLocation>
</comment>
<dbReference type="GO" id="GO:0003899">
    <property type="term" value="F:DNA-directed RNA polymerase activity"/>
    <property type="evidence" value="ECO:0007669"/>
    <property type="project" value="InterPro"/>
</dbReference>
<evidence type="ECO:0000256" key="1">
    <source>
        <dbReference type="ARBA" id="ARBA00004123"/>
    </source>
</evidence>
<keyword evidence="2" id="KW-0479">Metal-binding</keyword>
<dbReference type="PANTHER" id="PTHR12056">
    <property type="entry name" value="DNA-DIRECTED RNA POLYMERASES I, II, AND III"/>
    <property type="match status" value="1"/>
</dbReference>
<proteinExistence type="inferred from homology"/>
<comment type="caution">
    <text evidence="6">The sequence shown here is derived from an EMBL/GenBank/DDBJ whole genome shotgun (WGS) entry which is preliminary data.</text>
</comment>
<dbReference type="Pfam" id="PF03604">
    <property type="entry name" value="Zn_ribbon_RPAB4"/>
    <property type="match status" value="1"/>
</dbReference>
<protein>
    <submittedName>
        <fullName evidence="6">Uncharacterized protein</fullName>
    </submittedName>
</protein>
<dbReference type="SUPFAM" id="SSF63393">
    <property type="entry name" value="RNA polymerase subunits"/>
    <property type="match status" value="1"/>
</dbReference>
<name>A0A8J5I9K2_ZINOF</name>
<dbReference type="Gene3D" id="2.20.28.30">
    <property type="entry name" value="RNA polymerase ii, chain L"/>
    <property type="match status" value="1"/>
</dbReference>
<keyword evidence="3" id="KW-0862">Zinc</keyword>
<dbReference type="AlphaFoldDB" id="A0A8J5I9K2"/>
<dbReference type="EMBL" id="JACMSC010000002">
    <property type="protein sequence ID" value="KAG6531061.1"/>
    <property type="molecule type" value="Genomic_DNA"/>
</dbReference>
<dbReference type="InterPro" id="IPR039747">
    <property type="entry name" value="RPABC4"/>
</dbReference>
<accession>A0A8J5I9K2</accession>
<organism evidence="6 7">
    <name type="scientific">Zingiber officinale</name>
    <name type="common">Ginger</name>
    <name type="synonym">Amomum zingiber</name>
    <dbReference type="NCBI Taxonomy" id="94328"/>
    <lineage>
        <taxon>Eukaryota</taxon>
        <taxon>Viridiplantae</taxon>
        <taxon>Streptophyta</taxon>
        <taxon>Embryophyta</taxon>
        <taxon>Tracheophyta</taxon>
        <taxon>Spermatophyta</taxon>
        <taxon>Magnoliopsida</taxon>
        <taxon>Liliopsida</taxon>
        <taxon>Zingiberales</taxon>
        <taxon>Zingiberaceae</taxon>
        <taxon>Zingiber</taxon>
    </lineage>
</organism>
<dbReference type="FunFam" id="2.20.28.30:FF:000002">
    <property type="entry name" value="DNA-directed RNA polymerases II, IV and V subunit 12"/>
    <property type="match status" value="1"/>
</dbReference>
<dbReference type="PANTHER" id="PTHR12056:SF2">
    <property type="entry name" value="GEO11084P1"/>
    <property type="match status" value="1"/>
</dbReference>
<dbReference type="GO" id="GO:0008270">
    <property type="term" value="F:zinc ion binding"/>
    <property type="evidence" value="ECO:0007669"/>
    <property type="project" value="InterPro"/>
</dbReference>
<dbReference type="InterPro" id="IPR029040">
    <property type="entry name" value="RPABC4/Spt4"/>
</dbReference>
<keyword evidence="7" id="KW-1185">Reference proteome</keyword>
<evidence type="ECO:0000256" key="3">
    <source>
        <dbReference type="ARBA" id="ARBA00022833"/>
    </source>
</evidence>
<evidence type="ECO:0000313" key="6">
    <source>
        <dbReference type="EMBL" id="KAG6531061.1"/>
    </source>
</evidence>